<feature type="transmembrane region" description="Helical" evidence="6">
    <location>
        <begin position="130"/>
        <end position="156"/>
    </location>
</feature>
<dbReference type="InterPro" id="IPR045064">
    <property type="entry name" value="Reticulon-like"/>
</dbReference>
<evidence type="ECO:0000256" key="3">
    <source>
        <dbReference type="ARBA" id="ARBA00022824"/>
    </source>
</evidence>
<dbReference type="EMBL" id="CAJHUC010001781">
    <property type="protein sequence ID" value="CAD7702309.1"/>
    <property type="molecule type" value="Genomic_DNA"/>
</dbReference>
<evidence type="ECO:0000256" key="5">
    <source>
        <dbReference type="ARBA" id="ARBA00023136"/>
    </source>
</evidence>
<gene>
    <name evidence="8" type="ORF">OSTQU699_LOCUS7666</name>
</gene>
<dbReference type="GO" id="GO:0005789">
    <property type="term" value="C:endoplasmic reticulum membrane"/>
    <property type="evidence" value="ECO:0007669"/>
    <property type="project" value="UniProtKB-SubCell"/>
</dbReference>
<keyword evidence="4 6" id="KW-1133">Transmembrane helix</keyword>
<evidence type="ECO:0000256" key="4">
    <source>
        <dbReference type="ARBA" id="ARBA00022989"/>
    </source>
</evidence>
<dbReference type="Proteomes" id="UP000708148">
    <property type="component" value="Unassembled WGS sequence"/>
</dbReference>
<evidence type="ECO:0000313" key="8">
    <source>
        <dbReference type="EMBL" id="CAD7702309.1"/>
    </source>
</evidence>
<dbReference type="PROSITE" id="PS50845">
    <property type="entry name" value="RETICULON"/>
    <property type="match status" value="1"/>
</dbReference>
<keyword evidence="9" id="KW-1185">Reference proteome</keyword>
<protein>
    <recommendedName>
        <fullName evidence="6">Reticulon-like protein</fullName>
    </recommendedName>
</protein>
<dbReference type="PANTHER" id="PTHR10994">
    <property type="entry name" value="RETICULON"/>
    <property type="match status" value="1"/>
</dbReference>
<dbReference type="InterPro" id="IPR003388">
    <property type="entry name" value="Reticulon"/>
</dbReference>
<evidence type="ECO:0000313" key="9">
    <source>
        <dbReference type="Proteomes" id="UP000708148"/>
    </source>
</evidence>
<dbReference type="OrthoDB" id="567788at2759"/>
<evidence type="ECO:0000259" key="7">
    <source>
        <dbReference type="PROSITE" id="PS50845"/>
    </source>
</evidence>
<name>A0A8S1J593_9CHLO</name>
<keyword evidence="5 6" id="KW-0472">Membrane</keyword>
<comment type="subcellular location">
    <subcellularLocation>
        <location evidence="1 6">Endoplasmic reticulum membrane</location>
        <topology evidence="1 6">Multi-pass membrane protein</topology>
    </subcellularLocation>
</comment>
<feature type="transmembrane region" description="Helical" evidence="6">
    <location>
        <begin position="52"/>
        <end position="73"/>
    </location>
</feature>
<feature type="domain" description="Reticulon" evidence="7">
    <location>
        <begin position="15"/>
        <end position="203"/>
    </location>
</feature>
<organism evidence="8 9">
    <name type="scientific">Ostreobium quekettii</name>
    <dbReference type="NCBI Taxonomy" id="121088"/>
    <lineage>
        <taxon>Eukaryota</taxon>
        <taxon>Viridiplantae</taxon>
        <taxon>Chlorophyta</taxon>
        <taxon>core chlorophytes</taxon>
        <taxon>Ulvophyceae</taxon>
        <taxon>TCBD clade</taxon>
        <taxon>Bryopsidales</taxon>
        <taxon>Ostreobineae</taxon>
        <taxon>Ostreobiaceae</taxon>
        <taxon>Ostreobium</taxon>
    </lineage>
</organism>
<dbReference type="GO" id="GO:0009617">
    <property type="term" value="P:response to bacterium"/>
    <property type="evidence" value="ECO:0007669"/>
    <property type="project" value="InterPro"/>
</dbReference>
<evidence type="ECO:0000256" key="6">
    <source>
        <dbReference type="RuleBase" id="RU363132"/>
    </source>
</evidence>
<reference evidence="8" key="1">
    <citation type="submission" date="2020-12" db="EMBL/GenBank/DDBJ databases">
        <authorList>
            <person name="Iha C."/>
        </authorList>
    </citation>
    <scope>NUCLEOTIDE SEQUENCE</scope>
</reference>
<sequence>MAERRVSLPISNKRVEDILMWRDVQKSGIIFGSLTAGYLVLEWSGYSMLSLLAYAMLGILGGFLVWTNAAALLKKPGPPIPSFVKDGVSDDDILKVAQKLTPAINDALGVVHRTITGADMVLAAKVCGALFVIAKIGGCFSLFTLCYIGVLAAFALPKVYELKKDEIDGAAAKALEQAKTLYSKAEAMAKQIPKARATDKKTE</sequence>
<dbReference type="AlphaFoldDB" id="A0A8S1J593"/>
<dbReference type="PANTHER" id="PTHR10994:SF193">
    <property type="entry name" value="RETICULON-LIKE PROTEIN"/>
    <property type="match status" value="1"/>
</dbReference>
<keyword evidence="3 6" id="KW-0256">Endoplasmic reticulum</keyword>
<dbReference type="Pfam" id="PF02453">
    <property type="entry name" value="Reticulon"/>
    <property type="match status" value="1"/>
</dbReference>
<evidence type="ECO:0000256" key="2">
    <source>
        <dbReference type="ARBA" id="ARBA00022692"/>
    </source>
</evidence>
<accession>A0A8S1J593</accession>
<comment type="caution">
    <text evidence="8">The sequence shown here is derived from an EMBL/GenBank/DDBJ whole genome shotgun (WGS) entry which is preliminary data.</text>
</comment>
<keyword evidence="2 6" id="KW-0812">Transmembrane</keyword>
<proteinExistence type="predicted"/>
<evidence type="ECO:0000256" key="1">
    <source>
        <dbReference type="ARBA" id="ARBA00004477"/>
    </source>
</evidence>